<feature type="region of interest" description="Disordered" evidence="1">
    <location>
        <begin position="1"/>
        <end position="51"/>
    </location>
</feature>
<reference evidence="2 3" key="1">
    <citation type="submission" date="2024-09" db="EMBL/GenBank/DDBJ databases">
        <authorList>
            <person name="Sun Q."/>
            <person name="Mori K."/>
        </authorList>
    </citation>
    <scope>NUCLEOTIDE SEQUENCE [LARGE SCALE GENOMIC DNA]</scope>
    <source>
        <strain evidence="2 3">CCM 7609</strain>
    </source>
</reference>
<evidence type="ECO:0000256" key="1">
    <source>
        <dbReference type="SAM" id="MobiDB-lite"/>
    </source>
</evidence>
<accession>A0ABV5FUX3</accession>
<dbReference type="Proteomes" id="UP001589575">
    <property type="component" value="Unassembled WGS sequence"/>
</dbReference>
<comment type="caution">
    <text evidence="2">The sequence shown here is derived from an EMBL/GenBank/DDBJ whole genome shotgun (WGS) entry which is preliminary data.</text>
</comment>
<sequence>MSRGETSRGGRKRAQGRRRSRGRRHPRRHRGEVTGGAAGEGGPLLPPWVIG</sequence>
<proteinExistence type="predicted"/>
<name>A0ABV5FUX3_9MICC</name>
<feature type="compositionally biased region" description="Basic residues" evidence="1">
    <location>
        <begin position="9"/>
        <end position="30"/>
    </location>
</feature>
<protein>
    <submittedName>
        <fullName evidence="2">Uncharacterized protein</fullName>
    </submittedName>
</protein>
<gene>
    <name evidence="2" type="ORF">ACFFX0_04500</name>
</gene>
<feature type="compositionally biased region" description="Gly residues" evidence="1">
    <location>
        <begin position="33"/>
        <end position="42"/>
    </location>
</feature>
<dbReference type="EMBL" id="JBHMFI010000001">
    <property type="protein sequence ID" value="MFB9070487.1"/>
    <property type="molecule type" value="Genomic_DNA"/>
</dbReference>
<keyword evidence="3" id="KW-1185">Reference proteome</keyword>
<evidence type="ECO:0000313" key="3">
    <source>
        <dbReference type="Proteomes" id="UP001589575"/>
    </source>
</evidence>
<evidence type="ECO:0000313" key="2">
    <source>
        <dbReference type="EMBL" id="MFB9070487.1"/>
    </source>
</evidence>
<organism evidence="2 3">
    <name type="scientific">Citricoccus parietis</name>
    <dbReference type="NCBI Taxonomy" id="592307"/>
    <lineage>
        <taxon>Bacteria</taxon>
        <taxon>Bacillati</taxon>
        <taxon>Actinomycetota</taxon>
        <taxon>Actinomycetes</taxon>
        <taxon>Micrococcales</taxon>
        <taxon>Micrococcaceae</taxon>
        <taxon>Citricoccus</taxon>
    </lineage>
</organism>